<dbReference type="InterPro" id="IPR017871">
    <property type="entry name" value="ABC_transporter-like_CS"/>
</dbReference>
<accession>A0ABS7NL28</accession>
<dbReference type="InterPro" id="IPR027417">
    <property type="entry name" value="P-loop_NTPase"/>
</dbReference>
<protein>
    <submittedName>
        <fullName evidence="11">ATP-binding cassette domain-containing protein</fullName>
    </submittedName>
</protein>
<dbReference type="InterPro" id="IPR003439">
    <property type="entry name" value="ABC_transporter-like_ATP-bd"/>
</dbReference>
<dbReference type="Proteomes" id="UP000766629">
    <property type="component" value="Unassembled WGS sequence"/>
</dbReference>
<dbReference type="PROSITE" id="PS00211">
    <property type="entry name" value="ABC_TRANSPORTER_1"/>
    <property type="match status" value="1"/>
</dbReference>
<keyword evidence="8" id="KW-0406">Ion transport</keyword>
<evidence type="ECO:0000259" key="10">
    <source>
        <dbReference type="PROSITE" id="PS50893"/>
    </source>
</evidence>
<evidence type="ECO:0000256" key="3">
    <source>
        <dbReference type="ARBA" id="ARBA00022475"/>
    </source>
</evidence>
<dbReference type="Pfam" id="PF00005">
    <property type="entry name" value="ABC_tran"/>
    <property type="match status" value="1"/>
</dbReference>
<keyword evidence="3" id="KW-1003">Cell membrane</keyword>
<keyword evidence="7" id="KW-0408">Iron</keyword>
<comment type="subcellular location">
    <subcellularLocation>
        <location evidence="1">Cell membrane</location>
        <topology evidence="1">Peripheral membrane protein</topology>
    </subcellularLocation>
</comment>
<feature type="domain" description="ABC transporter" evidence="10">
    <location>
        <begin position="2"/>
        <end position="236"/>
    </location>
</feature>
<name>A0ABS7NL28_9RHOB</name>
<evidence type="ECO:0000313" key="11">
    <source>
        <dbReference type="EMBL" id="MBY6141547.1"/>
    </source>
</evidence>
<dbReference type="SMART" id="SM00382">
    <property type="entry name" value="AAA"/>
    <property type="match status" value="1"/>
</dbReference>
<dbReference type="EMBL" id="JAHVJA010000011">
    <property type="protein sequence ID" value="MBY6141547.1"/>
    <property type="molecule type" value="Genomic_DNA"/>
</dbReference>
<comment type="caution">
    <text evidence="11">The sequence shown here is derived from an EMBL/GenBank/DDBJ whole genome shotgun (WGS) entry which is preliminary data.</text>
</comment>
<evidence type="ECO:0000313" key="12">
    <source>
        <dbReference type="Proteomes" id="UP000766629"/>
    </source>
</evidence>
<dbReference type="RefSeq" id="WP_222509581.1">
    <property type="nucleotide sequence ID" value="NZ_JAHVJA010000011.1"/>
</dbReference>
<evidence type="ECO:0000256" key="4">
    <source>
        <dbReference type="ARBA" id="ARBA00022496"/>
    </source>
</evidence>
<proteinExistence type="predicted"/>
<dbReference type="PROSITE" id="PS50893">
    <property type="entry name" value="ABC_TRANSPORTER_2"/>
    <property type="match status" value="1"/>
</dbReference>
<evidence type="ECO:0000256" key="2">
    <source>
        <dbReference type="ARBA" id="ARBA00022448"/>
    </source>
</evidence>
<dbReference type="PANTHER" id="PTHR42771">
    <property type="entry name" value="IRON(3+)-HYDROXAMATE IMPORT ATP-BINDING PROTEIN FHUC"/>
    <property type="match status" value="1"/>
</dbReference>
<dbReference type="GO" id="GO:0005524">
    <property type="term" value="F:ATP binding"/>
    <property type="evidence" value="ECO:0007669"/>
    <property type="project" value="UniProtKB-KW"/>
</dbReference>
<keyword evidence="9" id="KW-0472">Membrane</keyword>
<keyword evidence="6 11" id="KW-0067">ATP-binding</keyword>
<dbReference type="Gene3D" id="3.40.50.300">
    <property type="entry name" value="P-loop containing nucleotide triphosphate hydrolases"/>
    <property type="match status" value="1"/>
</dbReference>
<dbReference type="CDD" id="cd03214">
    <property type="entry name" value="ABC_Iron-Siderophores_B12_Hemin"/>
    <property type="match status" value="1"/>
</dbReference>
<dbReference type="PANTHER" id="PTHR42771:SF3">
    <property type="entry name" value="PETROBACTIN IMPORT ATP-BINDING PROTEIN YCLP"/>
    <property type="match status" value="1"/>
</dbReference>
<keyword evidence="2" id="KW-0813">Transport</keyword>
<keyword evidence="4" id="KW-0410">Iron transport</keyword>
<gene>
    <name evidence="11" type="ORF">KUV26_19065</name>
</gene>
<dbReference type="InterPro" id="IPR003593">
    <property type="entry name" value="AAA+_ATPase"/>
</dbReference>
<evidence type="ECO:0000256" key="1">
    <source>
        <dbReference type="ARBA" id="ARBA00004202"/>
    </source>
</evidence>
<evidence type="ECO:0000256" key="8">
    <source>
        <dbReference type="ARBA" id="ARBA00023065"/>
    </source>
</evidence>
<dbReference type="SUPFAM" id="SSF52540">
    <property type="entry name" value="P-loop containing nucleoside triphosphate hydrolases"/>
    <property type="match status" value="1"/>
</dbReference>
<evidence type="ECO:0000256" key="6">
    <source>
        <dbReference type="ARBA" id="ARBA00022840"/>
    </source>
</evidence>
<sequence>MIEISGLRFGPAAHPILHGIDAAIPAGRITALIGPNGAGKSTLLNLIARQLAPAGGSIRLDGQDLLQAEPSQLARRMAVVAQQASVGSRVRVRDLIGFGRWPHCRGRLGAADRAAVRDAVALFGLEGLEQRFLDELSGGQRQRAFIAMAYAQDTDWLLLDEPLNNLDLHHARNLMAQLRQLAQARGKGIVIVVHDLNYAISWSDHVVALQGGRVAFQGPVAEAATAERLTALYRTPVMLTLLDGRPFAQYHR</sequence>
<keyword evidence="12" id="KW-1185">Reference proteome</keyword>
<evidence type="ECO:0000256" key="5">
    <source>
        <dbReference type="ARBA" id="ARBA00022741"/>
    </source>
</evidence>
<organism evidence="11 12">
    <name type="scientific">Leisingera daeponensis</name>
    <dbReference type="NCBI Taxonomy" id="405746"/>
    <lineage>
        <taxon>Bacteria</taxon>
        <taxon>Pseudomonadati</taxon>
        <taxon>Pseudomonadota</taxon>
        <taxon>Alphaproteobacteria</taxon>
        <taxon>Rhodobacterales</taxon>
        <taxon>Roseobacteraceae</taxon>
        <taxon>Leisingera</taxon>
    </lineage>
</organism>
<evidence type="ECO:0000256" key="9">
    <source>
        <dbReference type="ARBA" id="ARBA00023136"/>
    </source>
</evidence>
<keyword evidence="5" id="KW-0547">Nucleotide-binding</keyword>
<reference evidence="11 12" key="1">
    <citation type="submission" date="2021-06" db="EMBL/GenBank/DDBJ databases">
        <title>50 bacteria genomes isolated from Dapeng, Shenzhen, China.</title>
        <authorList>
            <person name="Zheng W."/>
            <person name="Yu S."/>
            <person name="Huang Y."/>
        </authorList>
    </citation>
    <scope>NUCLEOTIDE SEQUENCE [LARGE SCALE GENOMIC DNA]</scope>
    <source>
        <strain evidence="11 12">DP1N14-2</strain>
    </source>
</reference>
<evidence type="ECO:0000256" key="7">
    <source>
        <dbReference type="ARBA" id="ARBA00023004"/>
    </source>
</evidence>
<dbReference type="InterPro" id="IPR051535">
    <property type="entry name" value="Siderophore_ABC-ATPase"/>
</dbReference>